<dbReference type="InterPro" id="IPR051681">
    <property type="entry name" value="Ser/Thr_Kinases-Pseudokinases"/>
</dbReference>
<evidence type="ECO:0000313" key="5">
    <source>
        <dbReference type="Proteomes" id="UP000179807"/>
    </source>
</evidence>
<evidence type="ECO:0000313" key="4">
    <source>
        <dbReference type="EMBL" id="OHT05665.1"/>
    </source>
</evidence>
<keyword evidence="2" id="KW-1133">Transmembrane helix</keyword>
<organism evidence="4 5">
    <name type="scientific">Tritrichomonas foetus</name>
    <dbReference type="NCBI Taxonomy" id="1144522"/>
    <lineage>
        <taxon>Eukaryota</taxon>
        <taxon>Metamonada</taxon>
        <taxon>Parabasalia</taxon>
        <taxon>Tritrichomonadida</taxon>
        <taxon>Tritrichomonadidae</taxon>
        <taxon>Tritrichomonas</taxon>
    </lineage>
</organism>
<keyword evidence="2" id="KW-0812">Transmembrane</keyword>
<name>A0A1J4K2J5_9EUKA</name>
<sequence>MMDKQEWYVIQKLNAFVIETGISAKLSKGYINATDQKVVFKGVDMNDISSLKNEAEKYAEYHHFALQSIIGYYEARDVRFSLLITPFMDNLSLDKFISQKNKEDNIVIKLLQICGICSAMEYLEQKSMTHRDLNPSNILIDKDFHPHVKGFGIQKKFTIEEMQENKHIQIQYFAPEIVKGEEYTIKSDVYSFGIIMNQMFTEKIPYSECSSRNEILQKISHYEKPELSSTIPPFLKKLINKCLSDDPVKRLTFRKLLKKLKLKLDRIPGDISLIHGYLNKIKMYNTYPNTFFRIPVQLTKRWQEIEKIGKSSPNSQEVQNFYPINLNKFAGVLSKAQGRPIHLIMVFGFYQAGKSTFLRTLTGNGAFYSGDNSKSTTMGILIDGPYSIDSLIKRIREPTLRDLCNDSKIKLEDDPAIFFLDSQGIGDENYIKYHHFLMERIHSIFCTISDIVINVTTMNEPITASKQIIESIRRGQMIRKNEDITRVFYLVRDIPQEILSITFDGQMSSFEKAQAKLQKKWMKQHLIVQFEYSENCYTTLPIGDFRNNAPSYLSTVWYSFLNMIKALKQSGQKYVNDILEYTSLMAITLFSPFFSKFSAFMNDSMIKKDSFQNFSSAQQHCYCLGLLVLDEIVESIKRGQKDGQKVEKIFKELLFAINCYSDVFLPYLLGADNVSFLDFTQYSYEIKKDIDAFLKINYEDFRRIATKKKTSLIKYIGGAIGTAAFIGAATLGAAVAVPAAAIAAPIAGLASFAVGGGSYLGWMTVSVINDKRIDEIMSRTINLSIPYLWNRNIIDNCKLKKNIDINGILKISNWKNIELLIAYEQPSQNTVSIYIQSLTGIKMDSSNTGKINLLLGPFNPQDLAKRLSRCYPIHESGIKKNLYILYLKGFTSNEFTQIDSVQQIARCFITSDSHVRGELILMPTVLGPTIHFFHVVQSLPIKVIKKKDYLNYQSTIMKTQQSEFSSPMIFKWSIIMDDSISITQQGPRTNETLRYALRVILDDPKMVIKSE</sequence>
<feature type="transmembrane region" description="Helical" evidence="2">
    <location>
        <begin position="578"/>
        <end position="599"/>
    </location>
</feature>
<comment type="similarity">
    <text evidence="1">Belongs to the protein kinase superfamily. TKL Ser/Thr protein kinase family. ROCO subfamily.</text>
</comment>
<dbReference type="PROSITE" id="PS50011">
    <property type="entry name" value="PROTEIN_KINASE_DOM"/>
    <property type="match status" value="1"/>
</dbReference>
<dbReference type="PANTHER" id="PTHR44329:SF214">
    <property type="entry name" value="PROTEIN KINASE DOMAIN-CONTAINING PROTEIN"/>
    <property type="match status" value="1"/>
</dbReference>
<dbReference type="SUPFAM" id="SSF56112">
    <property type="entry name" value="Protein kinase-like (PK-like)"/>
    <property type="match status" value="1"/>
</dbReference>
<dbReference type="OrthoDB" id="4062651at2759"/>
<dbReference type="GO" id="GO:0005524">
    <property type="term" value="F:ATP binding"/>
    <property type="evidence" value="ECO:0007669"/>
    <property type="project" value="InterPro"/>
</dbReference>
<keyword evidence="5" id="KW-1185">Reference proteome</keyword>
<feature type="transmembrane region" description="Helical" evidence="2">
    <location>
        <begin position="742"/>
        <end position="762"/>
    </location>
</feature>
<evidence type="ECO:0000259" key="3">
    <source>
        <dbReference type="PROSITE" id="PS50011"/>
    </source>
</evidence>
<evidence type="ECO:0000256" key="1">
    <source>
        <dbReference type="ARBA" id="ARBA00008171"/>
    </source>
</evidence>
<dbReference type="InterPro" id="IPR027417">
    <property type="entry name" value="P-loop_NTPase"/>
</dbReference>
<gene>
    <name evidence="4" type="ORF">TRFO_05780</name>
</gene>
<dbReference type="GeneID" id="94827410"/>
<dbReference type="InterPro" id="IPR001245">
    <property type="entry name" value="Ser-Thr/Tyr_kinase_cat_dom"/>
</dbReference>
<proteinExistence type="inferred from homology"/>
<dbReference type="SUPFAM" id="SSF52540">
    <property type="entry name" value="P-loop containing nucleoside triphosphate hydrolases"/>
    <property type="match status" value="1"/>
</dbReference>
<dbReference type="Pfam" id="PF07714">
    <property type="entry name" value="PK_Tyr_Ser-Thr"/>
    <property type="match status" value="1"/>
</dbReference>
<dbReference type="RefSeq" id="XP_068358801.1">
    <property type="nucleotide sequence ID" value="XM_068492706.1"/>
</dbReference>
<dbReference type="Gene3D" id="3.40.50.300">
    <property type="entry name" value="P-loop containing nucleotide triphosphate hydrolases"/>
    <property type="match status" value="1"/>
</dbReference>
<dbReference type="VEuPathDB" id="TrichDB:TRFO_05780"/>
<feature type="transmembrane region" description="Helical" evidence="2">
    <location>
        <begin position="712"/>
        <end position="736"/>
    </location>
</feature>
<keyword evidence="2" id="KW-0472">Membrane</keyword>
<dbReference type="InterPro" id="IPR011009">
    <property type="entry name" value="Kinase-like_dom_sf"/>
</dbReference>
<dbReference type="PANTHER" id="PTHR44329">
    <property type="entry name" value="SERINE/THREONINE-PROTEIN KINASE TNNI3K-RELATED"/>
    <property type="match status" value="1"/>
</dbReference>
<dbReference type="AlphaFoldDB" id="A0A1J4K2J5"/>
<dbReference type="EMBL" id="MLAK01000749">
    <property type="protein sequence ID" value="OHT05665.1"/>
    <property type="molecule type" value="Genomic_DNA"/>
</dbReference>
<protein>
    <recommendedName>
        <fullName evidence="3">Protein kinase domain-containing protein</fullName>
    </recommendedName>
</protein>
<reference evidence="4" key="1">
    <citation type="submission" date="2016-10" db="EMBL/GenBank/DDBJ databases">
        <authorList>
            <person name="Benchimol M."/>
            <person name="Almeida L.G."/>
            <person name="Vasconcelos A.T."/>
            <person name="Perreira-Neves A."/>
            <person name="Rosa I.A."/>
            <person name="Tasca T."/>
            <person name="Bogo M.R."/>
            <person name="de Souza W."/>
        </authorList>
    </citation>
    <scope>NUCLEOTIDE SEQUENCE [LARGE SCALE GENOMIC DNA]</scope>
    <source>
        <strain evidence="4">K</strain>
    </source>
</reference>
<evidence type="ECO:0000256" key="2">
    <source>
        <dbReference type="SAM" id="Phobius"/>
    </source>
</evidence>
<feature type="domain" description="Protein kinase" evidence="3">
    <location>
        <begin position="12"/>
        <end position="278"/>
    </location>
</feature>
<dbReference type="Proteomes" id="UP000179807">
    <property type="component" value="Unassembled WGS sequence"/>
</dbReference>
<comment type="caution">
    <text evidence="4">The sequence shown here is derived from an EMBL/GenBank/DDBJ whole genome shotgun (WGS) entry which is preliminary data.</text>
</comment>
<dbReference type="InterPro" id="IPR000719">
    <property type="entry name" value="Prot_kinase_dom"/>
</dbReference>
<accession>A0A1J4K2J5</accession>
<dbReference type="GO" id="GO:0004674">
    <property type="term" value="F:protein serine/threonine kinase activity"/>
    <property type="evidence" value="ECO:0007669"/>
    <property type="project" value="TreeGrafter"/>
</dbReference>
<dbReference type="Gene3D" id="1.10.510.10">
    <property type="entry name" value="Transferase(Phosphotransferase) domain 1"/>
    <property type="match status" value="1"/>
</dbReference>